<sequence length="196" mass="21797">MLAVILAVGLSACASKPRFNESTPIYSGTQPVTSLFIYSFLDVREQSLGKNFLRELERQLKDELSSHGVQSRQLSSLDSPYMASFSLGSTQTGYLRTGISVPVAEVIQDNASVESASGASHRLVMFPKLIHRYGDGPPIYEVNWDLIDLRTGRLNWSVTSSTMHGVWLHNDEKPVERAQLMVQGIIEQMKIGRVLK</sequence>
<reference evidence="1 2" key="1">
    <citation type="submission" date="2018-12" db="EMBL/GenBank/DDBJ databases">
        <title>The whole draft genome of Aquabacterium sp. SJQ9.</title>
        <authorList>
            <person name="Sun L."/>
            <person name="Gao X."/>
            <person name="Chen W."/>
            <person name="Huang K."/>
        </authorList>
    </citation>
    <scope>NUCLEOTIDE SEQUENCE [LARGE SCALE GENOMIC DNA]</scope>
    <source>
        <strain evidence="1 2">SJQ9</strain>
    </source>
</reference>
<dbReference type="EMBL" id="RSED01000017">
    <property type="protein sequence ID" value="RRS02898.1"/>
    <property type="molecule type" value="Genomic_DNA"/>
</dbReference>
<dbReference type="AlphaFoldDB" id="A0A3R8TR13"/>
<keyword evidence="2" id="KW-1185">Reference proteome</keyword>
<protein>
    <recommendedName>
        <fullName evidence="3">DUF4136 domain-containing protein</fullName>
    </recommendedName>
</protein>
<gene>
    <name evidence="1" type="ORF">EIP75_18240</name>
</gene>
<dbReference type="RefSeq" id="WP_125244715.1">
    <property type="nucleotide sequence ID" value="NZ_RSED01000017.1"/>
</dbReference>
<comment type="caution">
    <text evidence="1">The sequence shown here is derived from an EMBL/GenBank/DDBJ whole genome shotgun (WGS) entry which is preliminary data.</text>
</comment>
<evidence type="ECO:0008006" key="3">
    <source>
        <dbReference type="Google" id="ProtNLM"/>
    </source>
</evidence>
<accession>A0A3R8TR13</accession>
<proteinExistence type="predicted"/>
<dbReference type="Proteomes" id="UP000269265">
    <property type="component" value="Unassembled WGS sequence"/>
</dbReference>
<organism evidence="1 2">
    <name type="scientific">Aquabacterium soli</name>
    <dbReference type="NCBI Taxonomy" id="2493092"/>
    <lineage>
        <taxon>Bacteria</taxon>
        <taxon>Pseudomonadati</taxon>
        <taxon>Pseudomonadota</taxon>
        <taxon>Betaproteobacteria</taxon>
        <taxon>Burkholderiales</taxon>
        <taxon>Aquabacterium</taxon>
    </lineage>
</organism>
<evidence type="ECO:0000313" key="1">
    <source>
        <dbReference type="EMBL" id="RRS02898.1"/>
    </source>
</evidence>
<name>A0A3R8TR13_9BURK</name>
<dbReference type="OrthoDB" id="9226338at2"/>
<evidence type="ECO:0000313" key="2">
    <source>
        <dbReference type="Proteomes" id="UP000269265"/>
    </source>
</evidence>